<comment type="caution">
    <text evidence="2">The sequence shown here is derived from an EMBL/GenBank/DDBJ whole genome shotgun (WGS) entry which is preliminary data.</text>
</comment>
<organism evidence="2 3">
    <name type="scientific">Tunturiibacter empetritectus</name>
    <dbReference type="NCBI Taxonomy" id="3069691"/>
    <lineage>
        <taxon>Bacteria</taxon>
        <taxon>Pseudomonadati</taxon>
        <taxon>Acidobacteriota</taxon>
        <taxon>Terriglobia</taxon>
        <taxon>Terriglobales</taxon>
        <taxon>Acidobacteriaceae</taxon>
        <taxon>Tunturiibacter</taxon>
    </lineage>
</organism>
<keyword evidence="2" id="KW-0238">DNA-binding</keyword>
<dbReference type="AlphaFoldDB" id="A0A7W8ILD3"/>
<sequence>MSNQVSAPERWVDIKAVCDHIGFSLNTVTRRVNEGRIPSHPIRNGKRNYHRFKLSEVDTAIKAGWTR</sequence>
<dbReference type="InterPro" id="IPR041657">
    <property type="entry name" value="HTH_17"/>
</dbReference>
<evidence type="ECO:0000313" key="3">
    <source>
        <dbReference type="Proteomes" id="UP000568106"/>
    </source>
</evidence>
<protein>
    <submittedName>
        <fullName evidence="2">DNA-binding transcriptional regulator AlpA</fullName>
    </submittedName>
</protein>
<dbReference type="Proteomes" id="UP000568106">
    <property type="component" value="Unassembled WGS sequence"/>
</dbReference>
<evidence type="ECO:0000259" key="1">
    <source>
        <dbReference type="Pfam" id="PF12728"/>
    </source>
</evidence>
<dbReference type="Pfam" id="PF12728">
    <property type="entry name" value="HTH_17"/>
    <property type="match status" value="1"/>
</dbReference>
<evidence type="ECO:0000313" key="2">
    <source>
        <dbReference type="EMBL" id="MBB5319264.1"/>
    </source>
</evidence>
<gene>
    <name evidence="2" type="ORF">HDF09_003970</name>
</gene>
<proteinExistence type="predicted"/>
<dbReference type="GO" id="GO:0003677">
    <property type="term" value="F:DNA binding"/>
    <property type="evidence" value="ECO:0007669"/>
    <property type="project" value="UniProtKB-KW"/>
</dbReference>
<name>A0A7W8ILD3_9BACT</name>
<reference evidence="2" key="1">
    <citation type="submission" date="2020-08" db="EMBL/GenBank/DDBJ databases">
        <title>Genomic Encyclopedia of Type Strains, Phase IV (KMG-V): Genome sequencing to study the core and pangenomes of soil and plant-associated prokaryotes.</title>
        <authorList>
            <person name="Whitman W."/>
        </authorList>
    </citation>
    <scope>NUCLEOTIDE SEQUENCE [LARGE SCALE GENOMIC DNA]</scope>
    <source>
        <strain evidence="2">M8UP27</strain>
    </source>
</reference>
<keyword evidence="3" id="KW-1185">Reference proteome</keyword>
<dbReference type="InterPro" id="IPR009061">
    <property type="entry name" value="DNA-bd_dom_put_sf"/>
</dbReference>
<accession>A0A7W8ILD3</accession>
<dbReference type="EMBL" id="JACHDY010000007">
    <property type="protein sequence ID" value="MBB5319264.1"/>
    <property type="molecule type" value="Genomic_DNA"/>
</dbReference>
<dbReference type="SUPFAM" id="SSF46955">
    <property type="entry name" value="Putative DNA-binding domain"/>
    <property type="match status" value="1"/>
</dbReference>
<feature type="domain" description="Helix-turn-helix" evidence="1">
    <location>
        <begin position="11"/>
        <end position="62"/>
    </location>
</feature>